<evidence type="ECO:0000256" key="3">
    <source>
        <dbReference type="ARBA" id="ARBA00022679"/>
    </source>
</evidence>
<dbReference type="NCBIfam" id="TIGR02395">
    <property type="entry name" value="rpoN_sigma"/>
    <property type="match status" value="1"/>
</dbReference>
<evidence type="ECO:0000259" key="10">
    <source>
        <dbReference type="Pfam" id="PF04552"/>
    </source>
</evidence>
<keyword evidence="4" id="KW-0548">Nucleotidyltransferase</keyword>
<dbReference type="PRINTS" id="PR00045">
    <property type="entry name" value="SIGMA54FCT"/>
</dbReference>
<evidence type="ECO:0000256" key="4">
    <source>
        <dbReference type="ARBA" id="ARBA00022695"/>
    </source>
</evidence>
<dbReference type="OrthoDB" id="9814402at2"/>
<accession>A0A3R5XUC3</accession>
<dbReference type="InterPro" id="IPR000394">
    <property type="entry name" value="RNA_pol_sigma_54"/>
</dbReference>
<feature type="domain" description="RNA polymerase sigma factor 54 core-binding" evidence="11">
    <location>
        <begin position="120"/>
        <end position="313"/>
    </location>
</feature>
<dbReference type="PANTHER" id="PTHR32248">
    <property type="entry name" value="RNA POLYMERASE SIGMA-54 FACTOR"/>
    <property type="match status" value="1"/>
</dbReference>
<keyword evidence="3" id="KW-0808">Transferase</keyword>
<evidence type="ECO:0000259" key="11">
    <source>
        <dbReference type="Pfam" id="PF04963"/>
    </source>
</evidence>
<sequence>MLKQELQQKLQQKLSPQQIRLMKLVQLPTVAFEQRVKEELEENPALDDRDTHENDDLFGDGAGDVYQDNYEDSYDDENPNSLDQVDINVDEYLSDDEYPSYKSYTNNYSSDDEERKVPYAQGASFYDYLKDQLHTFNLNEEQQNLADFLIGNLDEDGYLRREVKSIVDDLAFTQNIYTSTEELINLLENYVQKLSPTGVGARNLQECLLLQLKQKEQTPSVELAEDLITNSFEAFAKRHYKKILKKHEISEEELKHAIEEVEHLNPKPGKAFSGNTKIVEHIVPDFTIRIINGDLELTLNGRNAPQLHISREYSEMFDTYKKTENKSPEQKKAVLFVKQKLDAAKWFIEAIQQRQNTLMATMTAIMEYQRDYFLSGDETDIKPMILKDIAEIIGMDISTVSRVANSKYVSTPYGTFLIKDLFSESMTNDDGEEVSTREIKKILQDIVGSENKRKPLTDESLAKHLKEKGYSIARRTVAKYREQLNIPVARLRKEI</sequence>
<feature type="domain" description="RNA polymerase sigma factor 54 DNA-binding" evidence="10">
    <location>
        <begin position="336"/>
        <end position="493"/>
    </location>
</feature>
<dbReference type="Gene3D" id="1.10.10.1330">
    <property type="entry name" value="RNA polymerase sigma-54 factor, core-binding domain"/>
    <property type="match status" value="1"/>
</dbReference>
<dbReference type="InterPro" id="IPR007634">
    <property type="entry name" value="RNA_pol_sigma_54_DNA-bd"/>
</dbReference>
<keyword evidence="5" id="KW-0805">Transcription regulation</keyword>
<evidence type="ECO:0000256" key="7">
    <source>
        <dbReference type="ARBA" id="ARBA00023125"/>
    </source>
</evidence>
<evidence type="ECO:0000313" key="12">
    <source>
        <dbReference type="EMBL" id="QAR30666.1"/>
    </source>
</evidence>
<dbReference type="RefSeq" id="WP_128501146.1">
    <property type="nucleotide sequence ID" value="NZ_CP035107.1"/>
</dbReference>
<reference evidence="12 13" key="1">
    <citation type="submission" date="2019-01" db="EMBL/GenBank/DDBJ databases">
        <title>Whole Genome of Ornithobacterium rhinotracheale FARPER-174b.</title>
        <authorList>
            <person name="Tataje-Lavanda L.A."/>
            <person name="Montalvan A."/>
            <person name="Montesinos R."/>
            <person name="Zimic M."/>
            <person name="Fernandez-Sanchez M."/>
            <person name="Fernandez-Diaz M."/>
        </authorList>
    </citation>
    <scope>NUCLEOTIDE SEQUENCE [LARGE SCALE GENOMIC DNA]</scope>
    <source>
        <strain evidence="12 13">FARPER-174b</strain>
    </source>
</reference>
<dbReference type="Pfam" id="PF00309">
    <property type="entry name" value="Sigma54_AID"/>
    <property type="match status" value="1"/>
</dbReference>
<keyword evidence="6" id="KW-0731">Sigma factor</keyword>
<evidence type="ECO:0000256" key="9">
    <source>
        <dbReference type="SAM" id="MobiDB-lite"/>
    </source>
</evidence>
<dbReference type="Gene3D" id="1.10.10.60">
    <property type="entry name" value="Homeodomain-like"/>
    <property type="match status" value="1"/>
</dbReference>
<dbReference type="InterPro" id="IPR038709">
    <property type="entry name" value="RpoN_core-bd_sf"/>
</dbReference>
<gene>
    <name evidence="12" type="primary">rpoN</name>
    <name evidence="12" type="ORF">EQP59_04575</name>
</gene>
<protein>
    <submittedName>
        <fullName evidence="12">RNA polymerase sigma-54 factor</fullName>
    </submittedName>
</protein>
<evidence type="ECO:0000256" key="6">
    <source>
        <dbReference type="ARBA" id="ARBA00023082"/>
    </source>
</evidence>
<dbReference type="PROSITE" id="PS00718">
    <property type="entry name" value="SIGMA54_2"/>
    <property type="match status" value="1"/>
</dbReference>
<keyword evidence="2" id="KW-0240">DNA-directed RNA polymerase</keyword>
<evidence type="ECO:0000256" key="8">
    <source>
        <dbReference type="ARBA" id="ARBA00023163"/>
    </source>
</evidence>
<proteinExistence type="inferred from homology"/>
<feature type="region of interest" description="Disordered" evidence="9">
    <location>
        <begin position="41"/>
        <end position="82"/>
    </location>
</feature>
<dbReference type="Pfam" id="PF04963">
    <property type="entry name" value="Sigma54_CBD"/>
    <property type="match status" value="1"/>
</dbReference>
<dbReference type="PIRSF" id="PIRSF000774">
    <property type="entry name" value="RpoN"/>
    <property type="match status" value="1"/>
</dbReference>
<dbReference type="GO" id="GO:0016987">
    <property type="term" value="F:sigma factor activity"/>
    <property type="evidence" value="ECO:0007669"/>
    <property type="project" value="UniProtKB-KW"/>
</dbReference>
<dbReference type="AlphaFoldDB" id="A0A3R5XUC3"/>
<comment type="similarity">
    <text evidence="1">Belongs to the sigma-54 factor family.</text>
</comment>
<name>A0A3R5XUC3_ORNRH</name>
<dbReference type="InterPro" id="IPR007046">
    <property type="entry name" value="RNA_pol_sigma_54_core-bd"/>
</dbReference>
<feature type="compositionally biased region" description="Acidic residues" evidence="9">
    <location>
        <begin position="69"/>
        <end position="78"/>
    </location>
</feature>
<dbReference type="Proteomes" id="UP000287701">
    <property type="component" value="Chromosome"/>
</dbReference>
<evidence type="ECO:0000256" key="1">
    <source>
        <dbReference type="ARBA" id="ARBA00008798"/>
    </source>
</evidence>
<evidence type="ECO:0000256" key="2">
    <source>
        <dbReference type="ARBA" id="ARBA00022478"/>
    </source>
</evidence>
<dbReference type="GO" id="GO:0016779">
    <property type="term" value="F:nucleotidyltransferase activity"/>
    <property type="evidence" value="ECO:0007669"/>
    <property type="project" value="UniProtKB-KW"/>
</dbReference>
<dbReference type="GO" id="GO:0003677">
    <property type="term" value="F:DNA binding"/>
    <property type="evidence" value="ECO:0007669"/>
    <property type="project" value="UniProtKB-KW"/>
</dbReference>
<dbReference type="GO" id="GO:0001216">
    <property type="term" value="F:DNA-binding transcription activator activity"/>
    <property type="evidence" value="ECO:0007669"/>
    <property type="project" value="InterPro"/>
</dbReference>
<evidence type="ECO:0000256" key="5">
    <source>
        <dbReference type="ARBA" id="ARBA00023015"/>
    </source>
</evidence>
<evidence type="ECO:0000313" key="13">
    <source>
        <dbReference type="Proteomes" id="UP000287701"/>
    </source>
</evidence>
<dbReference type="EMBL" id="CP035107">
    <property type="protein sequence ID" value="QAR30666.1"/>
    <property type="molecule type" value="Genomic_DNA"/>
</dbReference>
<dbReference type="PANTHER" id="PTHR32248:SF4">
    <property type="entry name" value="RNA POLYMERASE SIGMA-54 FACTOR"/>
    <property type="match status" value="1"/>
</dbReference>
<feature type="compositionally biased region" description="Basic and acidic residues" evidence="9">
    <location>
        <begin position="46"/>
        <end position="55"/>
    </location>
</feature>
<dbReference type="PROSITE" id="PS50044">
    <property type="entry name" value="SIGMA54_3"/>
    <property type="match status" value="1"/>
</dbReference>
<organism evidence="12 13">
    <name type="scientific">Ornithobacterium rhinotracheale</name>
    <dbReference type="NCBI Taxonomy" id="28251"/>
    <lineage>
        <taxon>Bacteria</taxon>
        <taxon>Pseudomonadati</taxon>
        <taxon>Bacteroidota</taxon>
        <taxon>Flavobacteriia</taxon>
        <taxon>Flavobacteriales</taxon>
        <taxon>Weeksellaceae</taxon>
        <taxon>Ornithobacterium</taxon>
    </lineage>
</organism>
<dbReference type="GO" id="GO:0006352">
    <property type="term" value="P:DNA-templated transcription initiation"/>
    <property type="evidence" value="ECO:0007669"/>
    <property type="project" value="InterPro"/>
</dbReference>
<keyword evidence="7" id="KW-0238">DNA-binding</keyword>
<keyword evidence="8" id="KW-0804">Transcription</keyword>
<dbReference type="GO" id="GO:0000428">
    <property type="term" value="C:DNA-directed RNA polymerase complex"/>
    <property type="evidence" value="ECO:0007669"/>
    <property type="project" value="UniProtKB-KW"/>
</dbReference>
<dbReference type="Pfam" id="PF04552">
    <property type="entry name" value="Sigma54_DBD"/>
    <property type="match status" value="1"/>
</dbReference>